<keyword evidence="8" id="KW-1185">Reference proteome</keyword>
<dbReference type="GO" id="GO:0004674">
    <property type="term" value="F:protein serine/threonine kinase activity"/>
    <property type="evidence" value="ECO:0007669"/>
    <property type="project" value="InterPro"/>
</dbReference>
<proteinExistence type="predicted"/>
<name>A0A9Q0L4X4_ANAIG</name>
<dbReference type="PROSITE" id="PS50011">
    <property type="entry name" value="PROTEIN_KINASE_DOM"/>
    <property type="match status" value="1"/>
</dbReference>
<dbReference type="GO" id="GO:0005776">
    <property type="term" value="C:autophagosome"/>
    <property type="evidence" value="ECO:0007669"/>
    <property type="project" value="TreeGrafter"/>
</dbReference>
<evidence type="ECO:0000256" key="4">
    <source>
        <dbReference type="ARBA" id="ARBA00022840"/>
    </source>
</evidence>
<dbReference type="PANTHER" id="PTHR24348:SF22">
    <property type="entry name" value="NON-SPECIFIC SERINE_THREONINE PROTEIN KINASE"/>
    <property type="match status" value="1"/>
</dbReference>
<dbReference type="PANTHER" id="PTHR24348">
    <property type="entry name" value="SERINE/THREONINE-PROTEIN KINASE UNC-51-RELATED"/>
    <property type="match status" value="1"/>
</dbReference>
<dbReference type="GO" id="GO:0005524">
    <property type="term" value="F:ATP binding"/>
    <property type="evidence" value="ECO:0007669"/>
    <property type="project" value="UniProtKB-UniRule"/>
</dbReference>
<evidence type="ECO:0000313" key="8">
    <source>
        <dbReference type="Proteomes" id="UP001149090"/>
    </source>
</evidence>
<dbReference type="Pfam" id="PF00069">
    <property type="entry name" value="Pkinase"/>
    <property type="match status" value="1"/>
</dbReference>
<dbReference type="InterPro" id="IPR008271">
    <property type="entry name" value="Ser/Thr_kinase_AS"/>
</dbReference>
<dbReference type="InterPro" id="IPR011009">
    <property type="entry name" value="Kinase-like_dom_sf"/>
</dbReference>
<dbReference type="OrthoDB" id="346907at2759"/>
<reference evidence="7" key="1">
    <citation type="submission" date="2022-10" db="EMBL/GenBank/DDBJ databases">
        <title>Novel sulphate-reducing endosymbionts in the free-living metamonad Anaeramoeba.</title>
        <authorList>
            <person name="Jerlstrom-Hultqvist J."/>
            <person name="Cepicka I."/>
            <person name="Gallot-Lavallee L."/>
            <person name="Salas-Leiva D."/>
            <person name="Curtis B.A."/>
            <person name="Zahonova K."/>
            <person name="Pipaliya S."/>
            <person name="Dacks J."/>
            <person name="Roger A.J."/>
        </authorList>
    </citation>
    <scope>NUCLEOTIDE SEQUENCE</scope>
    <source>
        <strain evidence="7">BMAN</strain>
    </source>
</reference>
<dbReference type="FunFam" id="1.10.510.10:FF:000571">
    <property type="entry name" value="Maternal embryonic leucine zipper kinase"/>
    <property type="match status" value="1"/>
</dbReference>
<evidence type="ECO:0000313" key="7">
    <source>
        <dbReference type="EMBL" id="KAJ5066051.1"/>
    </source>
</evidence>
<evidence type="ECO:0000256" key="3">
    <source>
        <dbReference type="ARBA" id="ARBA00022777"/>
    </source>
</evidence>
<dbReference type="EMBL" id="JAPDFW010000147">
    <property type="protein sequence ID" value="KAJ5066051.1"/>
    <property type="molecule type" value="Genomic_DNA"/>
</dbReference>
<keyword evidence="4 5" id="KW-0067">ATP-binding</keyword>
<feature type="domain" description="Protein kinase" evidence="6">
    <location>
        <begin position="12"/>
        <end position="288"/>
    </location>
</feature>
<evidence type="ECO:0000259" key="6">
    <source>
        <dbReference type="PROSITE" id="PS50011"/>
    </source>
</evidence>
<keyword evidence="2 5" id="KW-0547">Nucleotide-binding</keyword>
<dbReference type="InterPro" id="IPR017441">
    <property type="entry name" value="Protein_kinase_ATP_BS"/>
</dbReference>
<dbReference type="SMART" id="SM00220">
    <property type="entry name" value="S_TKc"/>
    <property type="match status" value="1"/>
</dbReference>
<sequence length="504" mass="58656">MSNKKLPKGRHFKTSKVIGRGSFATVYKGKISRSIRTKINETTSTCAIKEIKLHEITIEKDKIFQEIEMMEKLHHENIIKLFYVEPENYKEANIVYVMMEFCDKGDLGKYLSIKGRLNIDEVKEIFIQLLLSLKYLSENKIVHRDLKPQNILLKSDPNSKYGYKIKLADFGFARKIPKSSNMVQSGVMNTICGTPLYMAPEVLNQKEYTAIADLWSVGAIFYELLTGSHAFLAHSLQDLKQQYSKITYKKFPNEFQVPQEYKQIVEKLLVVNPDERMTREELFNHPFLFQKPKILENFNKVESDPQIISQFIQNLQELSIEKLPEQLHEMNERASSLTFIADKVSETNSADALSLYMGATNLIKDVLIRAELLLPNVKKDQRQIVIEKMNDLKSAFLRNFQNAEIRIPIVRIRALLEKDDQKRKFSSIHQIIFENALRILNEAEKDSQFSNKTRAEIKFYHAKKLLEVLCLDPEIQTRKKDLELIFGLISQIMQTISQWKPEIK</sequence>
<dbReference type="Gene3D" id="1.10.510.10">
    <property type="entry name" value="Transferase(Phosphotransferase) domain 1"/>
    <property type="match status" value="1"/>
</dbReference>
<dbReference type="SUPFAM" id="SSF56112">
    <property type="entry name" value="Protein kinase-like (PK-like)"/>
    <property type="match status" value="1"/>
</dbReference>
<feature type="binding site" evidence="5">
    <location>
        <position position="49"/>
    </location>
    <ligand>
        <name>ATP</name>
        <dbReference type="ChEBI" id="CHEBI:30616"/>
    </ligand>
</feature>
<dbReference type="PROSITE" id="PS00108">
    <property type="entry name" value="PROTEIN_KINASE_ST"/>
    <property type="match status" value="1"/>
</dbReference>
<comment type="caution">
    <text evidence="7">The sequence shown here is derived from an EMBL/GenBank/DDBJ whole genome shotgun (WGS) entry which is preliminary data.</text>
</comment>
<dbReference type="AlphaFoldDB" id="A0A9Q0L4X4"/>
<dbReference type="GO" id="GO:0010506">
    <property type="term" value="P:regulation of autophagy"/>
    <property type="evidence" value="ECO:0007669"/>
    <property type="project" value="InterPro"/>
</dbReference>
<accession>A0A9Q0L4X4</accession>
<dbReference type="Proteomes" id="UP001149090">
    <property type="component" value="Unassembled WGS sequence"/>
</dbReference>
<dbReference type="GO" id="GO:0005829">
    <property type="term" value="C:cytosol"/>
    <property type="evidence" value="ECO:0007669"/>
    <property type="project" value="TreeGrafter"/>
</dbReference>
<dbReference type="PROSITE" id="PS00107">
    <property type="entry name" value="PROTEIN_KINASE_ATP"/>
    <property type="match status" value="1"/>
</dbReference>
<gene>
    <name evidence="7" type="ORF">M0811_03384</name>
</gene>
<protein>
    <submittedName>
        <fullName evidence="7">Serine/threonine-protein kinase ulk3</fullName>
    </submittedName>
</protein>
<dbReference type="InterPro" id="IPR000719">
    <property type="entry name" value="Prot_kinase_dom"/>
</dbReference>
<evidence type="ECO:0000256" key="1">
    <source>
        <dbReference type="ARBA" id="ARBA00022679"/>
    </source>
</evidence>
<evidence type="ECO:0000256" key="5">
    <source>
        <dbReference type="PROSITE-ProRule" id="PRU10141"/>
    </source>
</evidence>
<dbReference type="GO" id="GO:0000407">
    <property type="term" value="C:phagophore assembly site"/>
    <property type="evidence" value="ECO:0007669"/>
    <property type="project" value="TreeGrafter"/>
</dbReference>
<keyword evidence="1" id="KW-0808">Transferase</keyword>
<keyword evidence="3 7" id="KW-0418">Kinase</keyword>
<evidence type="ECO:0000256" key="2">
    <source>
        <dbReference type="ARBA" id="ARBA00022741"/>
    </source>
</evidence>
<dbReference type="GO" id="GO:0000045">
    <property type="term" value="P:autophagosome assembly"/>
    <property type="evidence" value="ECO:0007669"/>
    <property type="project" value="TreeGrafter"/>
</dbReference>
<dbReference type="OMA" id="WCYLEKI"/>
<dbReference type="InterPro" id="IPR045269">
    <property type="entry name" value="Atg1-like"/>
</dbReference>
<dbReference type="GO" id="GO:0016020">
    <property type="term" value="C:membrane"/>
    <property type="evidence" value="ECO:0007669"/>
    <property type="project" value="TreeGrafter"/>
</dbReference>
<organism evidence="7 8">
    <name type="scientific">Anaeramoeba ignava</name>
    <name type="common">Anaerobic marine amoeba</name>
    <dbReference type="NCBI Taxonomy" id="1746090"/>
    <lineage>
        <taxon>Eukaryota</taxon>
        <taxon>Metamonada</taxon>
        <taxon>Anaeramoebidae</taxon>
        <taxon>Anaeramoeba</taxon>
    </lineage>
</organism>